<dbReference type="PROSITE" id="PS51257">
    <property type="entry name" value="PROKAR_LIPOPROTEIN"/>
    <property type="match status" value="1"/>
</dbReference>
<proteinExistence type="predicted"/>
<dbReference type="EMBL" id="KZ819413">
    <property type="protein sequence ID" value="PWN40579.1"/>
    <property type="molecule type" value="Genomic_DNA"/>
</dbReference>
<organism evidence="2 3">
    <name type="scientific">Ceraceosorus guamensis</name>
    <dbReference type="NCBI Taxonomy" id="1522189"/>
    <lineage>
        <taxon>Eukaryota</taxon>
        <taxon>Fungi</taxon>
        <taxon>Dikarya</taxon>
        <taxon>Basidiomycota</taxon>
        <taxon>Ustilaginomycotina</taxon>
        <taxon>Exobasidiomycetes</taxon>
        <taxon>Ceraceosorales</taxon>
        <taxon>Ceraceosoraceae</taxon>
        <taxon>Ceraceosorus</taxon>
    </lineage>
</organism>
<dbReference type="InParanoid" id="A0A316VSG9"/>
<keyword evidence="3" id="KW-1185">Reference proteome</keyword>
<evidence type="ECO:0000256" key="1">
    <source>
        <dbReference type="SAM" id="MobiDB-lite"/>
    </source>
</evidence>
<dbReference type="Proteomes" id="UP000245783">
    <property type="component" value="Unassembled WGS sequence"/>
</dbReference>
<dbReference type="GeneID" id="37032886"/>
<gene>
    <name evidence="2" type="ORF">IE81DRAFT_217560</name>
</gene>
<evidence type="ECO:0000313" key="2">
    <source>
        <dbReference type="EMBL" id="PWN40579.1"/>
    </source>
</evidence>
<protein>
    <submittedName>
        <fullName evidence="2">Uncharacterized protein</fullName>
    </submittedName>
</protein>
<dbReference type="RefSeq" id="XP_025367739.1">
    <property type="nucleotide sequence ID" value="XM_025511016.1"/>
</dbReference>
<sequence length="261" mass="27090">MSRLASRPMNPLLSVGCSWWVAPTTSACCQPAVRRSAPTRHMHATIPRGTVPEHAAYRYSGRETSRSSLPPSFAQSASPDQAHVHGGEAAQLNRTDADVTAHRARMAVQRQSRQAGSGDMHTGRGATVTAPAPESASVPQPSVSAFETSPGPTPEREISPEDAASKAGTMARQAEGTACSSLSPSSPSAPRSQQASSSSQPQSVQAEGPAASVPIEPASGETATPSKMKAAPRKGTQLKAQKAAISLVSSKVFFDLRTLVS</sequence>
<feature type="region of interest" description="Disordered" evidence="1">
    <location>
        <begin position="106"/>
        <end position="237"/>
    </location>
</feature>
<reference evidence="2 3" key="1">
    <citation type="journal article" date="2018" name="Mol. Biol. Evol.">
        <title>Broad Genomic Sampling Reveals a Smut Pathogenic Ancestry of the Fungal Clade Ustilaginomycotina.</title>
        <authorList>
            <person name="Kijpornyongpan T."/>
            <person name="Mondo S.J."/>
            <person name="Barry K."/>
            <person name="Sandor L."/>
            <person name="Lee J."/>
            <person name="Lipzen A."/>
            <person name="Pangilinan J."/>
            <person name="LaButti K."/>
            <person name="Hainaut M."/>
            <person name="Henrissat B."/>
            <person name="Grigoriev I.V."/>
            <person name="Spatafora J.W."/>
            <person name="Aime M.C."/>
        </authorList>
    </citation>
    <scope>NUCLEOTIDE SEQUENCE [LARGE SCALE GENOMIC DNA]</scope>
    <source>
        <strain evidence="2 3">MCA 4658</strain>
    </source>
</reference>
<feature type="compositionally biased region" description="Polar residues" evidence="1">
    <location>
        <begin position="66"/>
        <end position="79"/>
    </location>
</feature>
<accession>A0A316VSG9</accession>
<name>A0A316VSG9_9BASI</name>
<feature type="region of interest" description="Disordered" evidence="1">
    <location>
        <begin position="60"/>
        <end position="87"/>
    </location>
</feature>
<dbReference type="AlphaFoldDB" id="A0A316VSG9"/>
<feature type="compositionally biased region" description="Polar residues" evidence="1">
    <location>
        <begin position="137"/>
        <end position="147"/>
    </location>
</feature>
<evidence type="ECO:0000313" key="3">
    <source>
        <dbReference type="Proteomes" id="UP000245783"/>
    </source>
</evidence>
<feature type="compositionally biased region" description="Low complexity" evidence="1">
    <location>
        <begin position="180"/>
        <end position="203"/>
    </location>
</feature>